<dbReference type="EMBL" id="BART01012260">
    <property type="protein sequence ID" value="GAG78835.1"/>
    <property type="molecule type" value="Genomic_DNA"/>
</dbReference>
<protein>
    <submittedName>
        <fullName evidence="1">Uncharacterized protein</fullName>
    </submittedName>
</protein>
<organism evidence="1">
    <name type="scientific">marine sediment metagenome</name>
    <dbReference type="NCBI Taxonomy" id="412755"/>
    <lineage>
        <taxon>unclassified sequences</taxon>
        <taxon>metagenomes</taxon>
        <taxon>ecological metagenomes</taxon>
    </lineage>
</organism>
<name>X1A913_9ZZZZ</name>
<accession>X1A913</accession>
<sequence>MEEAQIKELEIRSASFTDRASFIIVNSQATLDRANEFIKVVKTWRKGVADLMDPAIKKGREAVAENVSIKKRLDDPAKEAEERHD</sequence>
<dbReference type="AlphaFoldDB" id="X1A913"/>
<gene>
    <name evidence="1" type="ORF">S01H4_25691</name>
</gene>
<reference evidence="1" key="1">
    <citation type="journal article" date="2014" name="Front. Microbiol.">
        <title>High frequency of phylogenetically diverse reductive dehalogenase-homologous genes in deep subseafloor sedimentary metagenomes.</title>
        <authorList>
            <person name="Kawai M."/>
            <person name="Futagami T."/>
            <person name="Toyoda A."/>
            <person name="Takaki Y."/>
            <person name="Nishi S."/>
            <person name="Hori S."/>
            <person name="Arai W."/>
            <person name="Tsubouchi T."/>
            <person name="Morono Y."/>
            <person name="Uchiyama I."/>
            <person name="Ito T."/>
            <person name="Fujiyama A."/>
            <person name="Inagaki F."/>
            <person name="Takami H."/>
        </authorList>
    </citation>
    <scope>NUCLEOTIDE SEQUENCE</scope>
    <source>
        <strain evidence="1">Expedition CK06-06</strain>
    </source>
</reference>
<proteinExistence type="predicted"/>
<evidence type="ECO:0000313" key="1">
    <source>
        <dbReference type="EMBL" id="GAG78835.1"/>
    </source>
</evidence>
<comment type="caution">
    <text evidence="1">The sequence shown here is derived from an EMBL/GenBank/DDBJ whole genome shotgun (WGS) entry which is preliminary data.</text>
</comment>